<evidence type="ECO:0000313" key="1">
    <source>
        <dbReference type="Ensembl" id="ENSJHYP00000005369.1"/>
    </source>
</evidence>
<accession>A0A8C5IL36</accession>
<evidence type="ECO:0000313" key="2">
    <source>
        <dbReference type="Proteomes" id="UP000694408"/>
    </source>
</evidence>
<dbReference type="Proteomes" id="UP000694408">
    <property type="component" value="Unplaced"/>
</dbReference>
<reference evidence="1" key="1">
    <citation type="submission" date="2025-08" db="UniProtKB">
        <authorList>
            <consortium name="Ensembl"/>
        </authorList>
    </citation>
    <scope>IDENTIFICATION</scope>
</reference>
<dbReference type="AlphaFoldDB" id="A0A8C5IL36"/>
<dbReference type="Ensembl" id="ENSJHYT00000006594.1">
    <property type="protein sequence ID" value="ENSJHYP00000005369.1"/>
    <property type="gene ID" value="ENSJHYG00000004393.1"/>
</dbReference>
<reference evidence="1" key="2">
    <citation type="submission" date="2025-09" db="UniProtKB">
        <authorList>
            <consortium name="Ensembl"/>
        </authorList>
    </citation>
    <scope>IDENTIFICATION</scope>
</reference>
<protein>
    <submittedName>
        <fullName evidence="1">Uncharacterized protein</fullName>
    </submittedName>
</protein>
<organism evidence="1 2">
    <name type="scientific">Junco hyemalis</name>
    <name type="common">Dark-eyed junco</name>
    <dbReference type="NCBI Taxonomy" id="40217"/>
    <lineage>
        <taxon>Eukaryota</taxon>
        <taxon>Metazoa</taxon>
        <taxon>Chordata</taxon>
        <taxon>Craniata</taxon>
        <taxon>Vertebrata</taxon>
        <taxon>Euteleostomi</taxon>
        <taxon>Archelosauria</taxon>
        <taxon>Archosauria</taxon>
        <taxon>Dinosauria</taxon>
        <taxon>Saurischia</taxon>
        <taxon>Theropoda</taxon>
        <taxon>Coelurosauria</taxon>
        <taxon>Aves</taxon>
        <taxon>Neognathae</taxon>
        <taxon>Neoaves</taxon>
        <taxon>Telluraves</taxon>
        <taxon>Australaves</taxon>
        <taxon>Passeriformes</taxon>
        <taxon>Passerellidae</taxon>
        <taxon>Junco</taxon>
    </lineage>
</organism>
<proteinExistence type="predicted"/>
<keyword evidence="2" id="KW-1185">Reference proteome</keyword>
<sequence length="86" mass="9488">VRNLGFGIFRVTTSKSHMGKLRHKVAGMDQWQIKNVGPRLCHEDGAAQRHSWFQMCLTGDAGRVQLWQGQPRGEAGGHAGCHPVTP</sequence>
<name>A0A8C5IL36_JUNHY</name>